<evidence type="ECO:0000256" key="1">
    <source>
        <dbReference type="SAM" id="MobiDB-lite"/>
    </source>
</evidence>
<sequence length="337" mass="36369">MAKTKQHTTSAAQRRELERRQRQRSQNTVNGRAPRGSGKRGKKKSGVNPWIFIGSLVVLVAAVIGLFVFLASRNQTTAVPVKPAVFNELQHVSPDLLAQVGIGSVQTGSNGLMKAANGHPPILQGPNGKPEVFYMGGEFCPYCGAQRWSMIIALSRFGSFDKPLDAIISSEASIPTYTFHGGSYHSQYLDFVPVEVSGQQHETLEQLSSDQQKLIQTYDAPPYVAAQSANTFPFISIGNQYVATGSFYAPDVLIGNDHQTIVNEMKKSDTPISQGMLGSANYLTASICKMTGNQPGEVCNSDLIKGIQQKLPNATASTGSSQLAASFEPVAAFRRQD</sequence>
<evidence type="ECO:0000256" key="2">
    <source>
        <dbReference type="SAM" id="Phobius"/>
    </source>
</evidence>
<name>A0A401ZXU1_9CHLR</name>
<comment type="caution">
    <text evidence="3">The sequence shown here is derived from an EMBL/GenBank/DDBJ whole genome shotgun (WGS) entry which is preliminary data.</text>
</comment>
<protein>
    <recommendedName>
        <fullName evidence="5">DUF929 domain-containing protein</fullName>
    </recommendedName>
</protein>
<dbReference type="EMBL" id="BIFR01000001">
    <property type="protein sequence ID" value="GCE11657.1"/>
    <property type="molecule type" value="Genomic_DNA"/>
</dbReference>
<dbReference type="Proteomes" id="UP000287352">
    <property type="component" value="Unassembled WGS sequence"/>
</dbReference>
<proteinExistence type="predicted"/>
<feature type="transmembrane region" description="Helical" evidence="2">
    <location>
        <begin position="50"/>
        <end position="71"/>
    </location>
</feature>
<keyword evidence="2" id="KW-0812">Transmembrane</keyword>
<evidence type="ECO:0000313" key="3">
    <source>
        <dbReference type="EMBL" id="GCE11657.1"/>
    </source>
</evidence>
<feature type="region of interest" description="Disordered" evidence="1">
    <location>
        <begin position="1"/>
        <end position="44"/>
    </location>
</feature>
<keyword evidence="4" id="KW-1185">Reference proteome</keyword>
<dbReference type="InterPro" id="IPR009272">
    <property type="entry name" value="DUF929"/>
</dbReference>
<gene>
    <name evidence="3" type="ORF">KTT_15160</name>
</gene>
<dbReference type="RefSeq" id="WP_126579343.1">
    <property type="nucleotide sequence ID" value="NZ_BIFR01000001.1"/>
</dbReference>
<organism evidence="3 4">
    <name type="scientific">Tengunoibacter tsumagoiensis</name>
    <dbReference type="NCBI Taxonomy" id="2014871"/>
    <lineage>
        <taxon>Bacteria</taxon>
        <taxon>Bacillati</taxon>
        <taxon>Chloroflexota</taxon>
        <taxon>Ktedonobacteria</taxon>
        <taxon>Ktedonobacterales</taxon>
        <taxon>Dictyobacteraceae</taxon>
        <taxon>Tengunoibacter</taxon>
    </lineage>
</organism>
<evidence type="ECO:0000313" key="4">
    <source>
        <dbReference type="Proteomes" id="UP000287352"/>
    </source>
</evidence>
<accession>A0A401ZXU1</accession>
<keyword evidence="2" id="KW-1133">Transmembrane helix</keyword>
<keyword evidence="2" id="KW-0472">Membrane</keyword>
<evidence type="ECO:0008006" key="5">
    <source>
        <dbReference type="Google" id="ProtNLM"/>
    </source>
</evidence>
<dbReference type="Pfam" id="PF06053">
    <property type="entry name" value="DUF929"/>
    <property type="match status" value="1"/>
</dbReference>
<dbReference type="OrthoDB" id="154333at2"/>
<reference evidence="4" key="1">
    <citation type="submission" date="2018-12" db="EMBL/GenBank/DDBJ databases">
        <title>Tengunoibacter tsumagoiensis gen. nov., sp. nov., Dictyobacter kobayashii sp. nov., D. alpinus sp. nov., and D. joshuensis sp. nov. and description of Dictyobacteraceae fam. nov. within the order Ktedonobacterales isolated from Tengu-no-mugimeshi.</title>
        <authorList>
            <person name="Wang C.M."/>
            <person name="Zheng Y."/>
            <person name="Sakai Y."/>
            <person name="Toyoda A."/>
            <person name="Minakuchi Y."/>
            <person name="Abe K."/>
            <person name="Yokota A."/>
            <person name="Yabe S."/>
        </authorList>
    </citation>
    <scope>NUCLEOTIDE SEQUENCE [LARGE SCALE GENOMIC DNA]</scope>
    <source>
        <strain evidence="4">Uno3</strain>
    </source>
</reference>
<dbReference type="AlphaFoldDB" id="A0A401ZXU1"/>